<dbReference type="Proteomes" id="UP000186955">
    <property type="component" value="Unassembled WGS sequence"/>
</dbReference>
<comment type="caution">
    <text evidence="2">The sequence shown here is derived from an EMBL/GenBank/DDBJ whole genome shotgun (WGS) entry which is preliminary data.</text>
</comment>
<organism evidence="2 3">
    <name type="scientific">Penicillium subrubescens</name>
    <dbReference type="NCBI Taxonomy" id="1316194"/>
    <lineage>
        <taxon>Eukaryota</taxon>
        <taxon>Fungi</taxon>
        <taxon>Dikarya</taxon>
        <taxon>Ascomycota</taxon>
        <taxon>Pezizomycotina</taxon>
        <taxon>Eurotiomycetes</taxon>
        <taxon>Eurotiomycetidae</taxon>
        <taxon>Eurotiales</taxon>
        <taxon>Aspergillaceae</taxon>
        <taxon>Penicillium</taxon>
    </lineage>
</organism>
<evidence type="ECO:0000313" key="3">
    <source>
        <dbReference type="Proteomes" id="UP000186955"/>
    </source>
</evidence>
<name>A0A1Q5TFJ5_9EURO</name>
<sequence length="351" mass="40070">MGLFSQKPKDKYKVLHPDSDRHTRPNPGRRTSETAANTPSPGYHGPHFHQGPAQDEIWNRRQNGSVPYEDIRGRSHSFHSPIKQHEFSNPYEVQPDPWTPRMEQEYADYKSKVETCNKNMRSVRAAKQIPVGRKADPEASRGPQIMAAVDLAIEGRIQASTKRAPEAVNWLDFDELQALGLPCDPINLTRNFDVHRYASETWGVNGADWVGFTGPGVMIMHNIARAPHSLSPPMSEVTKAVSERTFDINGLRYVIIKNIMNEQTSRLIKDLLYTSERGVPWPGEHGQRDTWEWNTSEYKALLGTRFGKLVAYLVLGSYQRGRKRIPRIVAYRIGNSQWPQMRFDIEDTPAR</sequence>
<evidence type="ECO:0000256" key="1">
    <source>
        <dbReference type="SAM" id="MobiDB-lite"/>
    </source>
</evidence>
<keyword evidence="3" id="KW-1185">Reference proteome</keyword>
<gene>
    <name evidence="2" type="ORF">PENSUB_8915</name>
</gene>
<feature type="region of interest" description="Disordered" evidence="1">
    <location>
        <begin position="1"/>
        <end position="52"/>
    </location>
</feature>
<proteinExistence type="predicted"/>
<evidence type="ECO:0000313" key="2">
    <source>
        <dbReference type="EMBL" id="OKO98998.1"/>
    </source>
</evidence>
<dbReference type="EMBL" id="MNBE01000665">
    <property type="protein sequence ID" value="OKO98998.1"/>
    <property type="molecule type" value="Genomic_DNA"/>
</dbReference>
<accession>A0A1Q5TFJ5</accession>
<dbReference type="AlphaFoldDB" id="A0A1Q5TFJ5"/>
<reference evidence="2 3" key="1">
    <citation type="submission" date="2016-10" db="EMBL/GenBank/DDBJ databases">
        <title>Genome sequence of the ascomycete fungus Penicillium subrubescens.</title>
        <authorList>
            <person name="De Vries R.P."/>
            <person name="Peng M."/>
            <person name="Dilokpimol A."/>
            <person name="Hilden K."/>
            <person name="Makela M.R."/>
            <person name="Grigoriev I."/>
            <person name="Riley R."/>
            <person name="Granchi Z."/>
        </authorList>
    </citation>
    <scope>NUCLEOTIDE SEQUENCE [LARGE SCALE GENOMIC DNA]</scope>
    <source>
        <strain evidence="2 3">CBS 132785</strain>
    </source>
</reference>
<feature type="compositionally biased region" description="Basic and acidic residues" evidence="1">
    <location>
        <begin position="7"/>
        <end position="23"/>
    </location>
</feature>
<protein>
    <submittedName>
        <fullName evidence="2">Uncharacterized protein</fullName>
    </submittedName>
</protein>